<dbReference type="Pfam" id="PF08447">
    <property type="entry name" value="PAS_3"/>
    <property type="match status" value="2"/>
</dbReference>
<evidence type="ECO:0000259" key="8">
    <source>
        <dbReference type="PROSITE" id="PS50113"/>
    </source>
</evidence>
<dbReference type="PROSITE" id="PS50113">
    <property type="entry name" value="PAC"/>
    <property type="match status" value="4"/>
</dbReference>
<dbReference type="Pfam" id="PF08448">
    <property type="entry name" value="PAS_4"/>
    <property type="match status" value="3"/>
</dbReference>
<dbReference type="SMART" id="SM00388">
    <property type="entry name" value="HisKA"/>
    <property type="match status" value="1"/>
</dbReference>
<dbReference type="InterPro" id="IPR000700">
    <property type="entry name" value="PAS-assoc_C"/>
</dbReference>
<keyword evidence="3" id="KW-0597">Phosphoprotein</keyword>
<dbReference type="Gene3D" id="3.30.565.10">
    <property type="entry name" value="Histidine kinase-like ATPase, C-terminal domain"/>
    <property type="match status" value="1"/>
</dbReference>
<dbReference type="InterPro" id="IPR036890">
    <property type="entry name" value="HATPase_C_sf"/>
</dbReference>
<dbReference type="PROSITE" id="PS50112">
    <property type="entry name" value="PAS"/>
    <property type="match status" value="2"/>
</dbReference>
<dbReference type="CDD" id="cd00130">
    <property type="entry name" value="PAS"/>
    <property type="match status" value="3"/>
</dbReference>
<dbReference type="PANTHER" id="PTHR43304">
    <property type="entry name" value="PHYTOCHROME-LIKE PROTEIN CPH1"/>
    <property type="match status" value="1"/>
</dbReference>
<dbReference type="Gene3D" id="3.30.450.20">
    <property type="entry name" value="PAS domain"/>
    <property type="match status" value="6"/>
</dbReference>
<dbReference type="Proteomes" id="UP001589734">
    <property type="component" value="Unassembled WGS sequence"/>
</dbReference>
<feature type="domain" description="Histidine kinase" evidence="6">
    <location>
        <begin position="842"/>
        <end position="1069"/>
    </location>
</feature>
<dbReference type="Gene3D" id="1.10.287.130">
    <property type="match status" value="1"/>
</dbReference>
<dbReference type="InterPro" id="IPR003594">
    <property type="entry name" value="HATPase_dom"/>
</dbReference>
<dbReference type="SMART" id="SM00091">
    <property type="entry name" value="PAS"/>
    <property type="match status" value="5"/>
</dbReference>
<dbReference type="Pfam" id="PF00512">
    <property type="entry name" value="HisKA"/>
    <property type="match status" value="1"/>
</dbReference>
<sequence length="1069" mass="123696">MSSKHHDFLVKGGEMGSLIRAKDWSKTSLGEIETWPQSLRTSLGILLNSKFPMFLFWGPQHICFYNDAYRPSLGKDGKHSYILGEKGETAWPEIWDFVKPQLDQVLYKNESTWHEDKLLPIFRNGKVEEVYWTFSNSPINDEEGNTVGVLVICNETTEKVNLHRKLQDTTERYRNSILQAPNAMCVFRGPNYVVEIVNTLMLEIWERTEQQVINRPIFEALPESRGQGLEDILYHVYSSGEKFTAYELPVKLSRKGQIENTFINVTYEALRESNGEIYGITAIAADVTLQVLMRKAVEESEKRFRETIKQLPLGIGILKGPDLIIEMANPTYLQIIDKQEKDILGKPVFDVVPETRETLYPLLNEVFNKGIPYHSDELKVILNRHGKEEECYFNLVFHPIRGENNNVSGIIIVSYEVTDEIKAKHLLTESENAFRKIVTESPIAMAIFRGKNHIIELANTTMMKTIWQKEEKDTIGKPLLEIFPELMNQKYPELLNDVIENGKTIRENESIAYVDIRGKLKKFYLDYEYTPLYEKDGTVSGVMVTVNDVTPKVKARRKLENAEERIRLAAEIAEIATWDLNLQTRKLIYTENILDIFGFEKNTKIIHQEIRGRIHPEDEAILQNAFEEALETSIYKYEARIIKPDNSIAWIKVHGKIFFDEFDEPAKMIGTVMDFTIEKEIQQVLLSSERKFRLLADSMPQMIWTSDTLGNLNYFNNTFYTYTGLSKEEIDANGWLQIVHPEDREENVNIWMESVKTGKDFLLIHRFRYHNGDFRWQLSRAIAQKDEFGNIQMWVGTSTDIEDQKNFSTQLEEQIMERTTQLEIKNRDLVNMNIELQSFAYISSHDLQEPLRKIQTFASRLADLDEGNISAIAKTYLARIEVSAKKMQNLIQDLLTYSRTNSAERIFTKVKLDEIAEEVISDFSDRIEEKGARIEYKNLGEATLIQFQFRQLFHNIIGNALKFTKKGVSPVIKIETEKIKGSEINSTIDFPEKIYLHLKISDNGIGFDSIYKERIFEVFQRLNTESEYSGTGIGLAIVKKIVENHKGIIMVFSEKDQGSVFNFYFPDLS</sequence>
<dbReference type="SMART" id="SM00387">
    <property type="entry name" value="HATPase_c"/>
    <property type="match status" value="1"/>
</dbReference>
<dbReference type="SMART" id="SM00086">
    <property type="entry name" value="PAC"/>
    <property type="match status" value="5"/>
</dbReference>
<reference evidence="9 10" key="1">
    <citation type="submission" date="2024-09" db="EMBL/GenBank/DDBJ databases">
        <authorList>
            <person name="Sun Q."/>
            <person name="Mori K."/>
        </authorList>
    </citation>
    <scope>NUCLEOTIDE SEQUENCE [LARGE SCALE GENOMIC DNA]</scope>
    <source>
        <strain evidence="9 10">CGMCC 1.12926</strain>
    </source>
</reference>
<feature type="domain" description="PAC" evidence="8">
    <location>
        <begin position="112"/>
        <end position="168"/>
    </location>
</feature>
<keyword evidence="4" id="KW-0808">Transferase</keyword>
<feature type="domain" description="PAS" evidence="7">
    <location>
        <begin position="562"/>
        <end position="633"/>
    </location>
</feature>
<dbReference type="InterPro" id="IPR052162">
    <property type="entry name" value="Sensor_kinase/Photoreceptor"/>
</dbReference>
<dbReference type="RefSeq" id="WP_379687505.1">
    <property type="nucleotide sequence ID" value="NZ_JBHLYW010000022.1"/>
</dbReference>
<dbReference type="InterPro" id="IPR013655">
    <property type="entry name" value="PAS_fold_3"/>
</dbReference>
<feature type="domain" description="PAC" evidence="8">
    <location>
        <begin position="507"/>
        <end position="561"/>
    </location>
</feature>
<comment type="catalytic activity">
    <reaction evidence="1">
        <text>ATP + protein L-histidine = ADP + protein N-phospho-L-histidine.</text>
        <dbReference type="EC" id="2.7.13.3"/>
    </reaction>
</comment>
<dbReference type="NCBIfam" id="TIGR00229">
    <property type="entry name" value="sensory_box"/>
    <property type="match status" value="3"/>
</dbReference>
<feature type="domain" description="PAS" evidence="7">
    <location>
        <begin position="688"/>
        <end position="758"/>
    </location>
</feature>
<accession>A0ABV6BWD6</accession>
<organism evidence="9 10">
    <name type="scientific">Flavobacterium procerum</name>
    <dbReference type="NCBI Taxonomy" id="1455569"/>
    <lineage>
        <taxon>Bacteria</taxon>
        <taxon>Pseudomonadati</taxon>
        <taxon>Bacteroidota</taxon>
        <taxon>Flavobacteriia</taxon>
        <taxon>Flavobacteriales</taxon>
        <taxon>Flavobacteriaceae</taxon>
        <taxon>Flavobacterium</taxon>
    </lineage>
</organism>
<evidence type="ECO:0000256" key="3">
    <source>
        <dbReference type="ARBA" id="ARBA00022553"/>
    </source>
</evidence>
<dbReference type="InterPro" id="IPR003661">
    <property type="entry name" value="HisK_dim/P_dom"/>
</dbReference>
<dbReference type="PRINTS" id="PR00344">
    <property type="entry name" value="BCTRLSENSOR"/>
</dbReference>
<dbReference type="InterPro" id="IPR001610">
    <property type="entry name" value="PAC"/>
</dbReference>
<dbReference type="InterPro" id="IPR036097">
    <property type="entry name" value="HisK_dim/P_sf"/>
</dbReference>
<name>A0ABV6BWD6_9FLAO</name>
<evidence type="ECO:0000313" key="9">
    <source>
        <dbReference type="EMBL" id="MFC0079745.1"/>
    </source>
</evidence>
<dbReference type="EC" id="2.7.13.3" evidence="2"/>
<protein>
    <recommendedName>
        <fullName evidence="2">histidine kinase</fullName>
        <ecNumber evidence="2">2.7.13.3</ecNumber>
    </recommendedName>
</protein>
<dbReference type="SUPFAM" id="SSF55874">
    <property type="entry name" value="ATPase domain of HSP90 chaperone/DNA topoisomerase II/histidine kinase"/>
    <property type="match status" value="1"/>
</dbReference>
<dbReference type="SUPFAM" id="SSF47384">
    <property type="entry name" value="Homodimeric domain of signal transducing histidine kinase"/>
    <property type="match status" value="1"/>
</dbReference>
<dbReference type="PROSITE" id="PS50109">
    <property type="entry name" value="HIS_KIN"/>
    <property type="match status" value="1"/>
</dbReference>
<gene>
    <name evidence="9" type="ORF">ACFFLS_22045</name>
</gene>
<evidence type="ECO:0000259" key="7">
    <source>
        <dbReference type="PROSITE" id="PS50112"/>
    </source>
</evidence>
<evidence type="ECO:0000256" key="1">
    <source>
        <dbReference type="ARBA" id="ARBA00000085"/>
    </source>
</evidence>
<evidence type="ECO:0000256" key="5">
    <source>
        <dbReference type="ARBA" id="ARBA00022777"/>
    </source>
</evidence>
<dbReference type="CDD" id="cd00082">
    <property type="entry name" value="HisKA"/>
    <property type="match status" value="1"/>
</dbReference>
<dbReference type="Pfam" id="PF02518">
    <property type="entry name" value="HATPase_c"/>
    <property type="match status" value="1"/>
</dbReference>
<dbReference type="InterPro" id="IPR005467">
    <property type="entry name" value="His_kinase_dom"/>
</dbReference>
<evidence type="ECO:0000256" key="2">
    <source>
        <dbReference type="ARBA" id="ARBA00012438"/>
    </source>
</evidence>
<evidence type="ECO:0000259" key="6">
    <source>
        <dbReference type="PROSITE" id="PS50109"/>
    </source>
</evidence>
<evidence type="ECO:0000313" key="10">
    <source>
        <dbReference type="Proteomes" id="UP001589734"/>
    </source>
</evidence>
<dbReference type="SUPFAM" id="SSF55785">
    <property type="entry name" value="PYP-like sensor domain (PAS domain)"/>
    <property type="match status" value="5"/>
</dbReference>
<dbReference type="InterPro" id="IPR000014">
    <property type="entry name" value="PAS"/>
</dbReference>
<feature type="domain" description="PAC" evidence="8">
    <location>
        <begin position="635"/>
        <end position="687"/>
    </location>
</feature>
<dbReference type="InterPro" id="IPR035965">
    <property type="entry name" value="PAS-like_dom_sf"/>
</dbReference>
<dbReference type="InterPro" id="IPR013656">
    <property type="entry name" value="PAS_4"/>
</dbReference>
<dbReference type="InterPro" id="IPR004358">
    <property type="entry name" value="Sig_transdc_His_kin-like_C"/>
</dbReference>
<keyword evidence="10" id="KW-1185">Reference proteome</keyword>
<dbReference type="EMBL" id="JBHLYW010000022">
    <property type="protein sequence ID" value="MFC0079745.1"/>
    <property type="molecule type" value="Genomic_DNA"/>
</dbReference>
<proteinExistence type="predicted"/>
<keyword evidence="5" id="KW-0418">Kinase</keyword>
<evidence type="ECO:0000256" key="4">
    <source>
        <dbReference type="ARBA" id="ARBA00022679"/>
    </source>
</evidence>
<feature type="domain" description="PAC" evidence="8">
    <location>
        <begin position="757"/>
        <end position="813"/>
    </location>
</feature>
<dbReference type="PANTHER" id="PTHR43304:SF1">
    <property type="entry name" value="PAC DOMAIN-CONTAINING PROTEIN"/>
    <property type="match status" value="1"/>
</dbReference>
<comment type="caution">
    <text evidence="9">The sequence shown here is derived from an EMBL/GenBank/DDBJ whole genome shotgun (WGS) entry which is preliminary data.</text>
</comment>